<dbReference type="InterPro" id="IPR035979">
    <property type="entry name" value="RBD_domain_sf"/>
</dbReference>
<keyword evidence="5" id="KW-1185">Reference proteome</keyword>
<dbReference type="GO" id="GO:0003723">
    <property type="term" value="F:RNA binding"/>
    <property type="evidence" value="ECO:0007669"/>
    <property type="project" value="UniProtKB-UniRule"/>
</dbReference>
<dbReference type="Pfam" id="PF00076">
    <property type="entry name" value="RRM_1"/>
    <property type="match status" value="1"/>
</dbReference>
<dbReference type="InterPro" id="IPR000504">
    <property type="entry name" value="RRM_dom"/>
</dbReference>
<evidence type="ECO:0000256" key="1">
    <source>
        <dbReference type="PROSITE-ProRule" id="PRU00176"/>
    </source>
</evidence>
<dbReference type="OrthoDB" id="5970at2759"/>
<dbReference type="Gene3D" id="3.30.70.330">
    <property type="match status" value="1"/>
</dbReference>
<dbReference type="PROSITE" id="PS50102">
    <property type="entry name" value="RRM"/>
    <property type="match status" value="1"/>
</dbReference>
<feature type="compositionally biased region" description="Low complexity" evidence="2">
    <location>
        <begin position="104"/>
        <end position="119"/>
    </location>
</feature>
<feature type="compositionally biased region" description="Basic residues" evidence="2">
    <location>
        <begin position="120"/>
        <end position="149"/>
    </location>
</feature>
<dbReference type="Proteomes" id="UP000549394">
    <property type="component" value="Unassembled WGS sequence"/>
</dbReference>
<protein>
    <recommendedName>
        <fullName evidence="3">RRM domain-containing protein</fullName>
    </recommendedName>
</protein>
<accession>A0A7I8W383</accession>
<reference evidence="4 5" key="1">
    <citation type="submission" date="2020-08" db="EMBL/GenBank/DDBJ databases">
        <authorList>
            <person name="Hejnol A."/>
        </authorList>
    </citation>
    <scope>NUCLEOTIDE SEQUENCE [LARGE SCALE GENOMIC DNA]</scope>
</reference>
<dbReference type="SMART" id="SM00360">
    <property type="entry name" value="RRM"/>
    <property type="match status" value="1"/>
</dbReference>
<evidence type="ECO:0000313" key="5">
    <source>
        <dbReference type="Proteomes" id="UP000549394"/>
    </source>
</evidence>
<dbReference type="EMBL" id="CAJFCJ010000019">
    <property type="protein sequence ID" value="CAD5123029.1"/>
    <property type="molecule type" value="Genomic_DNA"/>
</dbReference>
<gene>
    <name evidence="4" type="ORF">DGYR_LOCUS10756</name>
</gene>
<dbReference type="InterPro" id="IPR012677">
    <property type="entry name" value="Nucleotide-bd_a/b_plait_sf"/>
</dbReference>
<proteinExistence type="predicted"/>
<dbReference type="InterPro" id="IPR050441">
    <property type="entry name" value="RBM"/>
</dbReference>
<dbReference type="AlphaFoldDB" id="A0A7I8W383"/>
<evidence type="ECO:0000259" key="3">
    <source>
        <dbReference type="PROSITE" id="PS50102"/>
    </source>
</evidence>
<dbReference type="SUPFAM" id="SSF54928">
    <property type="entry name" value="RNA-binding domain, RBD"/>
    <property type="match status" value="1"/>
</dbReference>
<name>A0A7I8W383_9ANNE</name>
<dbReference type="PANTHER" id="PTHR48034">
    <property type="entry name" value="TRANSFORMER-2 SEX-DETERMINING PROTEIN-RELATED"/>
    <property type="match status" value="1"/>
</dbReference>
<organism evidence="4 5">
    <name type="scientific">Dimorphilus gyrociliatus</name>
    <dbReference type="NCBI Taxonomy" id="2664684"/>
    <lineage>
        <taxon>Eukaryota</taxon>
        <taxon>Metazoa</taxon>
        <taxon>Spiralia</taxon>
        <taxon>Lophotrochozoa</taxon>
        <taxon>Annelida</taxon>
        <taxon>Polychaeta</taxon>
        <taxon>Polychaeta incertae sedis</taxon>
        <taxon>Dinophilidae</taxon>
        <taxon>Dimorphilus</taxon>
    </lineage>
</organism>
<keyword evidence="1" id="KW-0694">RNA-binding</keyword>
<evidence type="ECO:0000256" key="2">
    <source>
        <dbReference type="SAM" id="MobiDB-lite"/>
    </source>
</evidence>
<comment type="caution">
    <text evidence="4">The sequence shown here is derived from an EMBL/GenBank/DDBJ whole genome shotgun (WGS) entry which is preliminary data.</text>
</comment>
<feature type="region of interest" description="Disordered" evidence="2">
    <location>
        <begin position="83"/>
        <end position="212"/>
    </location>
</feature>
<evidence type="ECO:0000313" key="4">
    <source>
        <dbReference type="EMBL" id="CAD5123029.1"/>
    </source>
</evidence>
<sequence length="212" mass="24898">MPTGGRKIYIGNLNPSTLKQDVEKEFSRFGDLDAVWVAQNPPGFGFVIFKNSRDAEHAIRALDGRRVFGNKLIVEMAKNQDSLSLPRQLPPRRYSPPRSRRFSPVRNFSRRFSPVPYRNGSRRSPYRPRSPRRRESPRRRSRSPYHSRPNRYTPPPPPRERTPIRRSRSRSPLYRPRSPSLPPRNSPRRARYPDRPPPSPDFAPRSPLRRYP</sequence>
<feature type="domain" description="RRM" evidence="3">
    <location>
        <begin position="6"/>
        <end position="79"/>
    </location>
</feature>